<evidence type="ECO:0000256" key="4">
    <source>
        <dbReference type="ARBA" id="ARBA00022989"/>
    </source>
</evidence>
<comment type="subcellular location">
    <subcellularLocation>
        <location evidence="1">Membrane</location>
        <topology evidence="1">Multi-pass membrane protein</topology>
    </subcellularLocation>
</comment>
<protein>
    <recommendedName>
        <fullName evidence="11">G-protein coupled receptors family 1 profile domain-containing protein</fullName>
    </recommendedName>
</protein>
<evidence type="ECO:0000256" key="5">
    <source>
        <dbReference type="ARBA" id="ARBA00023040"/>
    </source>
</evidence>
<dbReference type="GO" id="GO:0004930">
    <property type="term" value="F:G protein-coupled receptor activity"/>
    <property type="evidence" value="ECO:0007669"/>
    <property type="project" value="UniProtKB-KW"/>
</dbReference>
<feature type="transmembrane region" description="Helical" evidence="10">
    <location>
        <begin position="188"/>
        <end position="212"/>
    </location>
</feature>
<proteinExistence type="inferred from homology"/>
<dbReference type="SUPFAM" id="SSF81321">
    <property type="entry name" value="Family A G protein-coupled receptor-like"/>
    <property type="match status" value="1"/>
</dbReference>
<dbReference type="CDD" id="cd14978">
    <property type="entry name" value="7tmA_FMRFamide_R-like"/>
    <property type="match status" value="1"/>
</dbReference>
<evidence type="ECO:0000313" key="13">
    <source>
        <dbReference type="Proteomes" id="UP000625711"/>
    </source>
</evidence>
<dbReference type="InterPro" id="IPR000276">
    <property type="entry name" value="GPCR_Rhodpsn"/>
</dbReference>
<feature type="transmembrane region" description="Helical" evidence="10">
    <location>
        <begin position="286"/>
        <end position="303"/>
    </location>
</feature>
<evidence type="ECO:0000256" key="1">
    <source>
        <dbReference type="ARBA" id="ARBA00004141"/>
    </source>
</evidence>
<dbReference type="GO" id="GO:0005886">
    <property type="term" value="C:plasma membrane"/>
    <property type="evidence" value="ECO:0007669"/>
    <property type="project" value="TreeGrafter"/>
</dbReference>
<feature type="transmembrane region" description="Helical" evidence="10">
    <location>
        <begin position="30"/>
        <end position="54"/>
    </location>
</feature>
<dbReference type="PANTHER" id="PTHR24243">
    <property type="entry name" value="G-PROTEIN COUPLED RECEPTOR"/>
    <property type="match status" value="1"/>
</dbReference>
<sequence>MPNDIFELAVNVSANDTLDFYLSCNPFHHFFTVFYIPIVIVVGLIGNALSCFVLLTTHLKMRSSSYYLAALSVSDFVFLLTLLAPYWSYNDIINIFNQEGFCQFFIYLGAVTSFISVWLIVAFTTERFIAVRYPLRRQYMCTVSRAQMIIAGITVAGLVSQVPMLWMAKVLIDNDDKPLCEMEPTINWLLANFLNWLDTILTFVIPLTSLLIMNSMIGKILFNSRRLAATDDERIKFHHASSQSSDSTRLSDFDSTASRKHVKFEDYPIRCNRHPRSSQNQSQQNINTMLFIISSVFIILNFPR</sequence>
<dbReference type="AlphaFoldDB" id="A0A834M693"/>
<dbReference type="InterPro" id="IPR017452">
    <property type="entry name" value="GPCR_Rhodpsn_7TM"/>
</dbReference>
<dbReference type="Gene3D" id="1.20.1070.10">
    <property type="entry name" value="Rhodopsin 7-helix transmembrane proteins"/>
    <property type="match status" value="1"/>
</dbReference>
<name>A0A834M693_RHYFE</name>
<gene>
    <name evidence="12" type="ORF">GWI33_013848</name>
</gene>
<evidence type="ECO:0000313" key="12">
    <source>
        <dbReference type="EMBL" id="KAF7273446.1"/>
    </source>
</evidence>
<keyword evidence="3 9" id="KW-0812">Transmembrane</keyword>
<evidence type="ECO:0000256" key="3">
    <source>
        <dbReference type="ARBA" id="ARBA00022692"/>
    </source>
</evidence>
<evidence type="ECO:0000256" key="10">
    <source>
        <dbReference type="SAM" id="Phobius"/>
    </source>
</evidence>
<dbReference type="PRINTS" id="PR00237">
    <property type="entry name" value="GPCRRHODOPSN"/>
</dbReference>
<feature type="transmembrane region" description="Helical" evidence="10">
    <location>
        <begin position="146"/>
        <end position="168"/>
    </location>
</feature>
<evidence type="ECO:0000259" key="11">
    <source>
        <dbReference type="PROSITE" id="PS50262"/>
    </source>
</evidence>
<dbReference type="PANTHER" id="PTHR24243:SF230">
    <property type="entry name" value="G-PROTEIN COUPLED RECEPTORS FAMILY 1 PROFILE DOMAIN-CONTAINING PROTEIN"/>
    <property type="match status" value="1"/>
</dbReference>
<dbReference type="Proteomes" id="UP000625711">
    <property type="component" value="Unassembled WGS sequence"/>
</dbReference>
<keyword evidence="13" id="KW-1185">Reference proteome</keyword>
<keyword evidence="8 9" id="KW-0807">Transducer</keyword>
<keyword evidence="5 9" id="KW-0297">G-protein coupled receptor</keyword>
<keyword evidence="6 10" id="KW-0472">Membrane</keyword>
<reference evidence="12" key="1">
    <citation type="submission" date="2020-08" db="EMBL/GenBank/DDBJ databases">
        <title>Genome sequencing and assembly of the red palm weevil Rhynchophorus ferrugineus.</title>
        <authorList>
            <person name="Dias G.B."/>
            <person name="Bergman C.M."/>
            <person name="Manee M."/>
        </authorList>
    </citation>
    <scope>NUCLEOTIDE SEQUENCE</scope>
    <source>
        <strain evidence="12">AA-2017</strain>
        <tissue evidence="12">Whole larva</tissue>
    </source>
</reference>
<feature type="domain" description="G-protein coupled receptors family 1 profile" evidence="11">
    <location>
        <begin position="46"/>
        <end position="304"/>
    </location>
</feature>
<dbReference type="PROSITE" id="PS50262">
    <property type="entry name" value="G_PROTEIN_RECEP_F1_2"/>
    <property type="match status" value="1"/>
</dbReference>
<dbReference type="Pfam" id="PF00001">
    <property type="entry name" value="7tm_1"/>
    <property type="match status" value="1"/>
</dbReference>
<evidence type="ECO:0000256" key="2">
    <source>
        <dbReference type="ARBA" id="ARBA00010663"/>
    </source>
</evidence>
<evidence type="ECO:0000256" key="8">
    <source>
        <dbReference type="ARBA" id="ARBA00023224"/>
    </source>
</evidence>
<dbReference type="PROSITE" id="PS00237">
    <property type="entry name" value="G_PROTEIN_RECEP_F1_1"/>
    <property type="match status" value="1"/>
</dbReference>
<evidence type="ECO:0000256" key="7">
    <source>
        <dbReference type="ARBA" id="ARBA00023170"/>
    </source>
</evidence>
<keyword evidence="7 9" id="KW-0675">Receptor</keyword>
<comment type="caution">
    <text evidence="12">The sequence shown here is derived from an EMBL/GenBank/DDBJ whole genome shotgun (WGS) entry which is preliminary data.</text>
</comment>
<comment type="similarity">
    <text evidence="2 9">Belongs to the G-protein coupled receptor 1 family.</text>
</comment>
<feature type="transmembrane region" description="Helical" evidence="10">
    <location>
        <begin position="104"/>
        <end position="125"/>
    </location>
</feature>
<evidence type="ECO:0000256" key="6">
    <source>
        <dbReference type="ARBA" id="ARBA00023136"/>
    </source>
</evidence>
<accession>A0A834M693</accession>
<organism evidence="12 13">
    <name type="scientific">Rhynchophorus ferrugineus</name>
    <name type="common">Red palm weevil</name>
    <name type="synonym">Curculio ferrugineus</name>
    <dbReference type="NCBI Taxonomy" id="354439"/>
    <lineage>
        <taxon>Eukaryota</taxon>
        <taxon>Metazoa</taxon>
        <taxon>Ecdysozoa</taxon>
        <taxon>Arthropoda</taxon>
        <taxon>Hexapoda</taxon>
        <taxon>Insecta</taxon>
        <taxon>Pterygota</taxon>
        <taxon>Neoptera</taxon>
        <taxon>Endopterygota</taxon>
        <taxon>Coleoptera</taxon>
        <taxon>Polyphaga</taxon>
        <taxon>Cucujiformia</taxon>
        <taxon>Curculionidae</taxon>
        <taxon>Dryophthorinae</taxon>
        <taxon>Rhynchophorus</taxon>
    </lineage>
</organism>
<dbReference type="EMBL" id="JAACXV010013420">
    <property type="protein sequence ID" value="KAF7273446.1"/>
    <property type="molecule type" value="Genomic_DNA"/>
</dbReference>
<feature type="transmembrane region" description="Helical" evidence="10">
    <location>
        <begin position="66"/>
        <end position="84"/>
    </location>
</feature>
<evidence type="ECO:0000256" key="9">
    <source>
        <dbReference type="RuleBase" id="RU000688"/>
    </source>
</evidence>
<dbReference type="OrthoDB" id="9990906at2759"/>
<keyword evidence="4 10" id="KW-1133">Transmembrane helix</keyword>